<evidence type="ECO:0000313" key="1">
    <source>
        <dbReference type="EMBL" id="PSN83550.1"/>
    </source>
</evidence>
<dbReference type="PROSITE" id="PS51257">
    <property type="entry name" value="PROKAR_LIPOPROTEIN"/>
    <property type="match status" value="1"/>
</dbReference>
<protein>
    <submittedName>
        <fullName evidence="1">Uncharacterized protein</fullName>
    </submittedName>
</protein>
<evidence type="ECO:0000313" key="2">
    <source>
        <dbReference type="Proteomes" id="UP000240569"/>
    </source>
</evidence>
<comment type="caution">
    <text evidence="1">The sequence shown here is derived from an EMBL/GenBank/DDBJ whole genome shotgun (WGS) entry which is preliminary data.</text>
</comment>
<accession>A0A2R6AAW0</accession>
<dbReference type="Proteomes" id="UP000240569">
    <property type="component" value="Unassembled WGS sequence"/>
</dbReference>
<organism evidence="1 2">
    <name type="scientific">Candidatus Marsarchaeota G1 archaeon BE_D</name>
    <dbReference type="NCBI Taxonomy" id="1978156"/>
    <lineage>
        <taxon>Archaea</taxon>
        <taxon>Candidatus Marsarchaeota</taxon>
        <taxon>Candidatus Marsarchaeota group 1</taxon>
    </lineage>
</organism>
<dbReference type="EMBL" id="NEXD01000100">
    <property type="protein sequence ID" value="PSN83550.1"/>
    <property type="molecule type" value="Genomic_DNA"/>
</dbReference>
<dbReference type="AlphaFoldDB" id="A0A2R6AAW0"/>
<reference evidence="1 2" key="1">
    <citation type="submission" date="2017-04" db="EMBL/GenBank/DDBJ databases">
        <title>Novel microbial lineages endemic to geothermal iron-oxide mats fill important gaps in the evolutionary history of Archaea.</title>
        <authorList>
            <person name="Jay Z.J."/>
            <person name="Beam J.P."/>
            <person name="Dlakic M."/>
            <person name="Rusch D.B."/>
            <person name="Kozubal M.A."/>
            <person name="Inskeep W.P."/>
        </authorList>
    </citation>
    <scope>NUCLEOTIDE SEQUENCE [LARGE SCALE GENOMIC DNA]</scope>
    <source>
        <strain evidence="1">BE_D</strain>
    </source>
</reference>
<proteinExistence type="predicted"/>
<name>A0A2R6AAW0_9ARCH</name>
<gene>
    <name evidence="1" type="ORF">B9Q02_10415</name>
</gene>
<sequence>MRVTHNYFVQLQPYLKRNLQSHFVIAACSEASKFLKSSTLDLVGRLFKELINFPKTSPLLGAVIPKV</sequence>